<dbReference type="AlphaFoldDB" id="A0A1G8XXK0"/>
<protein>
    <submittedName>
        <fullName evidence="1">Uncharacterized protein</fullName>
    </submittedName>
</protein>
<dbReference type="OrthoDB" id="6400572at2"/>
<dbReference type="EMBL" id="FNEM01000016">
    <property type="protein sequence ID" value="SDJ95312.1"/>
    <property type="molecule type" value="Genomic_DNA"/>
</dbReference>
<reference evidence="2" key="1">
    <citation type="submission" date="2016-10" db="EMBL/GenBank/DDBJ databases">
        <authorList>
            <person name="Varghese N."/>
            <person name="Submissions S."/>
        </authorList>
    </citation>
    <scope>NUCLEOTIDE SEQUENCE [LARGE SCALE GENOMIC DNA]</scope>
    <source>
        <strain evidence="2">DSM 23317</strain>
    </source>
</reference>
<organism evidence="1 2">
    <name type="scientific">Ferrimonas sediminum</name>
    <dbReference type="NCBI Taxonomy" id="718193"/>
    <lineage>
        <taxon>Bacteria</taxon>
        <taxon>Pseudomonadati</taxon>
        <taxon>Pseudomonadota</taxon>
        <taxon>Gammaproteobacteria</taxon>
        <taxon>Alteromonadales</taxon>
        <taxon>Ferrimonadaceae</taxon>
        <taxon>Ferrimonas</taxon>
    </lineage>
</organism>
<keyword evidence="2" id="KW-1185">Reference proteome</keyword>
<name>A0A1G8XXK0_9GAMM</name>
<evidence type="ECO:0000313" key="1">
    <source>
        <dbReference type="EMBL" id="SDJ95312.1"/>
    </source>
</evidence>
<dbReference type="Proteomes" id="UP000199527">
    <property type="component" value="Unassembled WGS sequence"/>
</dbReference>
<accession>A0A1G8XXK0</accession>
<dbReference type="RefSeq" id="WP_090367149.1">
    <property type="nucleotide sequence ID" value="NZ_FNEM01000016.1"/>
</dbReference>
<gene>
    <name evidence="1" type="ORF">SAMN04488540_11635</name>
</gene>
<evidence type="ECO:0000313" key="2">
    <source>
        <dbReference type="Proteomes" id="UP000199527"/>
    </source>
</evidence>
<sequence length="94" mass="10420">MKAQYCHIGQQMIEVTWADGVMTIKGHGVLSDKTVDIPYEEALQAATAYVDQHGGELPTLYRAGWIAAENRISQKGIYSSNPDLQVRQDRAPES</sequence>
<proteinExistence type="predicted"/>